<dbReference type="AlphaFoldDB" id="A0AA41HBU9"/>
<keyword evidence="5" id="KW-1185">Reference proteome</keyword>
<evidence type="ECO:0000313" key="2">
    <source>
        <dbReference type="EMBL" id="MBV6324404.1"/>
    </source>
</evidence>
<evidence type="ECO:0000259" key="1">
    <source>
        <dbReference type="Pfam" id="PF07811"/>
    </source>
</evidence>
<dbReference type="RefSeq" id="WP_217945333.1">
    <property type="nucleotide sequence ID" value="NZ_JAHTGR010000017.1"/>
</dbReference>
<dbReference type="Proteomes" id="UP001155901">
    <property type="component" value="Unassembled WGS sequence"/>
</dbReference>
<evidence type="ECO:0000313" key="4">
    <source>
        <dbReference type="Proteomes" id="UP001155901"/>
    </source>
</evidence>
<dbReference type="EMBL" id="JAHTGR010000017">
    <property type="protein sequence ID" value="MBV6324404.1"/>
    <property type="molecule type" value="Genomic_DNA"/>
</dbReference>
<reference evidence="2" key="1">
    <citation type="submission" date="2021-07" db="EMBL/GenBank/DDBJ databases">
        <title>Characterization of violacein-producing bacteria and related species.</title>
        <authorList>
            <person name="Wilson H.S."/>
            <person name="De Leon M.E."/>
        </authorList>
    </citation>
    <scope>NUCLEOTIDE SEQUENCE</scope>
    <source>
        <strain evidence="2">HSC-15S17</strain>
    </source>
</reference>
<dbReference type="Pfam" id="PF07811">
    <property type="entry name" value="TadE"/>
    <property type="match status" value="1"/>
</dbReference>
<comment type="caution">
    <text evidence="2">The sequence shown here is derived from an EMBL/GenBank/DDBJ whole genome shotgun (WGS) entry which is preliminary data.</text>
</comment>
<dbReference type="Proteomes" id="UP001162889">
    <property type="component" value="Unassembled WGS sequence"/>
</dbReference>
<evidence type="ECO:0000313" key="5">
    <source>
        <dbReference type="Proteomes" id="UP001162889"/>
    </source>
</evidence>
<accession>A0AA41HBU9</accession>
<dbReference type="InterPro" id="IPR012495">
    <property type="entry name" value="TadE-like_dom"/>
</dbReference>
<protein>
    <submittedName>
        <fullName evidence="2">Pilus assembly protein</fullName>
    </submittedName>
</protein>
<organism evidence="2 4">
    <name type="scientific">Duganella violaceipulchra</name>
    <dbReference type="NCBI Taxonomy" id="2849652"/>
    <lineage>
        <taxon>Bacteria</taxon>
        <taxon>Pseudomonadati</taxon>
        <taxon>Pseudomonadota</taxon>
        <taxon>Betaproteobacteria</taxon>
        <taxon>Burkholderiales</taxon>
        <taxon>Oxalobacteraceae</taxon>
        <taxon>Telluria group</taxon>
        <taxon>Duganella</taxon>
    </lineage>
</organism>
<evidence type="ECO:0000313" key="3">
    <source>
        <dbReference type="EMBL" id="MCP2012007.1"/>
    </source>
</evidence>
<name>A0AA41HBU9_9BURK</name>
<dbReference type="EMBL" id="JALJZU010000014">
    <property type="protein sequence ID" value="MCP2012007.1"/>
    <property type="molecule type" value="Genomic_DNA"/>
</dbReference>
<reference evidence="3" key="2">
    <citation type="submission" date="2022-03" db="EMBL/GenBank/DDBJ databases">
        <title>Genome Encyclopedia of Bacteria and Archaea VI: Functional Genomics of Type Strains.</title>
        <authorList>
            <person name="Whitman W."/>
        </authorList>
    </citation>
    <scope>NUCLEOTIDE SEQUENCE</scope>
    <source>
        <strain evidence="3">HSC-15S17</strain>
    </source>
</reference>
<proteinExistence type="predicted"/>
<feature type="domain" description="TadE-like" evidence="1">
    <location>
        <begin position="13"/>
        <end position="54"/>
    </location>
</feature>
<sequence>MSATRPARALPRGTIAIEFSLLSLLFFTLLFAVMEVARAMYLLNTLQEVTRRAAALAAVSDFSDPAVMDLVRQTALMRTGPGMLTLGQPVTDAHLRIDYLSLARAANGDLTLTPIPSGSLPACVARARLNCVADPNGASCIRFVRVRLCAPNGNSCDPVSYQAVVPLFSLPATLPTATTIVKAESLGLQAGSPLCP</sequence>
<gene>
    <name evidence="2" type="ORF">KVP70_26055</name>
    <name evidence="3" type="ORF">L1274_005761</name>
</gene>